<dbReference type="PANTHER" id="PTHR11850">
    <property type="entry name" value="HOMEOBOX PROTEIN TRANSCRIPTION FACTORS"/>
    <property type="match status" value="1"/>
</dbReference>
<evidence type="ECO:0000256" key="4">
    <source>
        <dbReference type="ARBA" id="ARBA00023155"/>
    </source>
</evidence>
<name>A0A9P1N9V7_9PELO</name>
<comment type="similarity">
    <text evidence="2">Belongs to the TALE/MEIS homeobox family.</text>
</comment>
<gene>
    <name evidence="11" type="ORF">CAMP_LOCUS15784</name>
</gene>
<dbReference type="InterPro" id="IPR008422">
    <property type="entry name" value="KN_HD"/>
</dbReference>
<feature type="region of interest" description="Disordered" evidence="9">
    <location>
        <begin position="338"/>
        <end position="379"/>
    </location>
</feature>
<dbReference type="InterPro" id="IPR001356">
    <property type="entry name" value="HD"/>
</dbReference>
<dbReference type="PROSITE" id="PS50071">
    <property type="entry name" value="HOMEOBOX_2"/>
    <property type="match status" value="1"/>
</dbReference>
<feature type="compositionally biased region" description="Low complexity" evidence="9">
    <location>
        <begin position="298"/>
        <end position="315"/>
    </location>
</feature>
<evidence type="ECO:0000256" key="3">
    <source>
        <dbReference type="ARBA" id="ARBA00023125"/>
    </source>
</evidence>
<evidence type="ECO:0000313" key="12">
    <source>
        <dbReference type="Proteomes" id="UP001152747"/>
    </source>
</evidence>
<dbReference type="Pfam" id="PF16493">
    <property type="entry name" value="Meis_PKNOX_N"/>
    <property type="match status" value="1"/>
</dbReference>
<evidence type="ECO:0000256" key="2">
    <source>
        <dbReference type="ARBA" id="ARBA00009661"/>
    </source>
</evidence>
<evidence type="ECO:0000256" key="9">
    <source>
        <dbReference type="SAM" id="MobiDB-lite"/>
    </source>
</evidence>
<proteinExistence type="inferred from homology"/>
<dbReference type="SMART" id="SM00389">
    <property type="entry name" value="HOX"/>
    <property type="match status" value="1"/>
</dbReference>
<comment type="caution">
    <text evidence="11">The sequence shown here is derived from an EMBL/GenBank/DDBJ whole genome shotgun (WGS) entry which is preliminary data.</text>
</comment>
<feature type="region of interest" description="Disordered" evidence="9">
    <location>
        <begin position="221"/>
        <end position="270"/>
    </location>
</feature>
<dbReference type="GO" id="GO:0048663">
    <property type="term" value="P:neuron fate commitment"/>
    <property type="evidence" value="ECO:0007669"/>
    <property type="project" value="UniProtKB-ARBA"/>
</dbReference>
<reference evidence="11" key="1">
    <citation type="submission" date="2022-11" db="EMBL/GenBank/DDBJ databases">
        <authorList>
            <person name="Kikuchi T."/>
        </authorList>
    </citation>
    <scope>NUCLEOTIDE SEQUENCE</scope>
    <source>
        <strain evidence="11">PS1010</strain>
    </source>
</reference>
<keyword evidence="3 8" id="KW-0238">DNA-binding</keyword>
<dbReference type="EMBL" id="CANHGI010000005">
    <property type="protein sequence ID" value="CAI5453147.1"/>
    <property type="molecule type" value="Genomic_DNA"/>
</dbReference>
<feature type="region of interest" description="Disordered" evidence="9">
    <location>
        <begin position="590"/>
        <end position="640"/>
    </location>
</feature>
<feature type="compositionally biased region" description="Polar residues" evidence="9">
    <location>
        <begin position="614"/>
        <end position="633"/>
    </location>
</feature>
<keyword evidence="5 8" id="KW-0539">Nucleus</keyword>
<feature type="compositionally biased region" description="Gly residues" evidence="9">
    <location>
        <begin position="361"/>
        <end position="370"/>
    </location>
</feature>
<evidence type="ECO:0000256" key="6">
    <source>
        <dbReference type="ARBA" id="ARBA00072562"/>
    </source>
</evidence>
<keyword evidence="12" id="KW-1185">Reference proteome</keyword>
<dbReference type="Gene3D" id="1.10.10.60">
    <property type="entry name" value="Homeodomain-like"/>
    <property type="match status" value="1"/>
</dbReference>
<dbReference type="InterPro" id="IPR009057">
    <property type="entry name" value="Homeodomain-like_sf"/>
</dbReference>
<evidence type="ECO:0000259" key="10">
    <source>
        <dbReference type="PROSITE" id="PS50071"/>
    </source>
</evidence>
<evidence type="ECO:0000256" key="5">
    <source>
        <dbReference type="ARBA" id="ARBA00023242"/>
    </source>
</evidence>
<dbReference type="GO" id="GO:0005634">
    <property type="term" value="C:nucleus"/>
    <property type="evidence" value="ECO:0007669"/>
    <property type="project" value="UniProtKB-SubCell"/>
</dbReference>
<feature type="DNA-binding region" description="Homeobox" evidence="8">
    <location>
        <begin position="527"/>
        <end position="589"/>
    </location>
</feature>
<dbReference type="GO" id="GO:0006355">
    <property type="term" value="P:regulation of DNA-templated transcription"/>
    <property type="evidence" value="ECO:0007669"/>
    <property type="project" value="InterPro"/>
</dbReference>
<evidence type="ECO:0000313" key="11">
    <source>
        <dbReference type="EMBL" id="CAI5453147.1"/>
    </source>
</evidence>
<dbReference type="FunFam" id="1.10.10.60:FF:000004">
    <property type="entry name" value="Meis2 homeobox isoform 2c"/>
    <property type="match status" value="1"/>
</dbReference>
<dbReference type="SUPFAM" id="SSF46689">
    <property type="entry name" value="Homeodomain-like"/>
    <property type="match status" value="1"/>
</dbReference>
<dbReference type="CDD" id="cd00086">
    <property type="entry name" value="homeodomain"/>
    <property type="match status" value="1"/>
</dbReference>
<dbReference type="GO" id="GO:0000987">
    <property type="term" value="F:cis-regulatory region sequence-specific DNA binding"/>
    <property type="evidence" value="ECO:0007669"/>
    <property type="project" value="UniProtKB-ARBA"/>
</dbReference>
<dbReference type="InterPro" id="IPR050224">
    <property type="entry name" value="TALE_homeobox"/>
</dbReference>
<feature type="region of interest" description="Disordered" evidence="9">
    <location>
        <begin position="455"/>
        <end position="529"/>
    </location>
</feature>
<protein>
    <recommendedName>
        <fullName evidence="6">Homeobox protein unc-62</fullName>
    </recommendedName>
    <alternativeName>
        <fullName evidence="7">Uncoordinated protein 62</fullName>
    </alternativeName>
</protein>
<keyword evidence="4 8" id="KW-0371">Homeobox</keyword>
<feature type="compositionally biased region" description="Low complexity" evidence="9">
    <location>
        <begin position="226"/>
        <end position="238"/>
    </location>
</feature>
<feature type="region of interest" description="Disordered" evidence="9">
    <location>
        <begin position="287"/>
        <end position="325"/>
    </location>
</feature>
<accession>A0A9P1N9V7</accession>
<dbReference type="OrthoDB" id="10056939at2759"/>
<dbReference type="AlphaFoldDB" id="A0A9P1N9V7"/>
<comment type="subcellular location">
    <subcellularLocation>
        <location evidence="1 8">Nucleus</location>
    </subcellularLocation>
</comment>
<evidence type="ECO:0000256" key="8">
    <source>
        <dbReference type="PROSITE-ProRule" id="PRU00108"/>
    </source>
</evidence>
<dbReference type="Proteomes" id="UP001152747">
    <property type="component" value="Unassembled WGS sequence"/>
</dbReference>
<sequence length="697" mass="74137">MGDSKVWSLASAATWSGDGSAGTMTTYDLDTAMIKREKRDSSEYTDGYGPPPGSAGADAAGYVADPAGFFWSGSMGAGGATGTGAEAGGAAGLQHMDERKQADKEAIYAHPLYPLLVVLFEKCELATSTPREQSRDGTSTGDVCSSASFRDDLNDFVKHSQENADKSYYVPNPQLDQIMLQAIQMLRFHLLELEKVHELCDNFCNRYVTCLKGKMPLDIVGDERASSSQPPMSPGSMGHHAHSSSPSMAGAQTPMSHFPPYEPQSVPLPENPGVMVHPMDFAGSSMGYGLPPGMVGASSSQQQPQQPQSNTSNSQDHPLVNSGTLHSTAGASQALHPLAVSSSPSSSGGGGLRQNSTPLSGIGGGNGSGGESTMTHLNGNSIDNISEAEVSSSSSSSFFVVSSSSSASSSTASNCIIEQSLQCAMLDEYSAPTSSNTNLADLQQLQQHPAMCDYSQYAPPPPPPHPHSYHHYNDLSGGYPPPDPSPEPRKLAGGDEFSICGSNEDGRESVLSDGPNSISNGGGGGGKRKIPKVFSKEAITKFRAWLFQNLSHPYPSEEQKKQLANETGLKILQVNNWFINARRRIVQPMIDQNNRAGRAPAMNVFKNRRRNRSEQSPGPSPESDSGANYSPDPNNLAAAGSMTYPTTDLYSMQRSMFNGGYGGFPNPTMPFMPQMMFPPNVDLAQQWGVDLSAPHMD</sequence>
<organism evidence="11 12">
    <name type="scientific">Caenorhabditis angaria</name>
    <dbReference type="NCBI Taxonomy" id="860376"/>
    <lineage>
        <taxon>Eukaryota</taxon>
        <taxon>Metazoa</taxon>
        <taxon>Ecdysozoa</taxon>
        <taxon>Nematoda</taxon>
        <taxon>Chromadorea</taxon>
        <taxon>Rhabditida</taxon>
        <taxon>Rhabditina</taxon>
        <taxon>Rhabditomorpha</taxon>
        <taxon>Rhabditoidea</taxon>
        <taxon>Rhabditidae</taxon>
        <taxon>Peloderinae</taxon>
        <taxon>Caenorhabditis</taxon>
    </lineage>
</organism>
<dbReference type="InterPro" id="IPR032453">
    <property type="entry name" value="PKNOX/Meis_N"/>
</dbReference>
<dbReference type="Pfam" id="PF05920">
    <property type="entry name" value="Homeobox_KN"/>
    <property type="match status" value="1"/>
</dbReference>
<evidence type="ECO:0000256" key="7">
    <source>
        <dbReference type="ARBA" id="ARBA00083268"/>
    </source>
</evidence>
<feature type="domain" description="Homeobox" evidence="10">
    <location>
        <begin position="525"/>
        <end position="588"/>
    </location>
</feature>
<evidence type="ECO:0000256" key="1">
    <source>
        <dbReference type="ARBA" id="ARBA00004123"/>
    </source>
</evidence>